<evidence type="ECO:0000313" key="2">
    <source>
        <dbReference type="Proteomes" id="UP000018851"/>
    </source>
</evidence>
<accession>W0A3V9</accession>
<dbReference type="Proteomes" id="UP000018851">
    <property type="component" value="Chromosome"/>
</dbReference>
<dbReference type="AlphaFoldDB" id="W0A3V9"/>
<sequence>MKGRRAAAERLYEIAGWIVWHAGLLTGIGTNAPKKYPKLERMMGLKAKPVAKPQSEVELNANLRAWGALLKRAAKTSS</sequence>
<organism evidence="1 2">
    <name type="scientific">Sphingomonas sanxanigenens DSM 19645 = NX02</name>
    <dbReference type="NCBI Taxonomy" id="1123269"/>
    <lineage>
        <taxon>Bacteria</taxon>
        <taxon>Pseudomonadati</taxon>
        <taxon>Pseudomonadota</taxon>
        <taxon>Alphaproteobacteria</taxon>
        <taxon>Sphingomonadales</taxon>
        <taxon>Sphingomonadaceae</taxon>
        <taxon>Sphingomonas</taxon>
    </lineage>
</organism>
<gene>
    <name evidence="1" type="ORF">NX02_04475</name>
</gene>
<dbReference type="STRING" id="1123269.NX02_04475"/>
<proteinExistence type="predicted"/>
<dbReference type="HOGENOM" id="CLU_2620234_0_0_5"/>
<evidence type="ECO:0000313" key="1">
    <source>
        <dbReference type="EMBL" id="AHE52639.1"/>
    </source>
</evidence>
<dbReference type="PATRIC" id="fig|1123269.5.peg.871"/>
<keyword evidence="2" id="KW-1185">Reference proteome</keyword>
<dbReference type="KEGG" id="ssan:NX02_04475"/>
<protein>
    <submittedName>
        <fullName evidence="1">Uncharacterized protein</fullName>
    </submittedName>
</protein>
<reference evidence="1 2" key="1">
    <citation type="submission" date="2013-07" db="EMBL/GenBank/DDBJ databases">
        <title>Completed genome of Sphingomonas sanxanigenens NX02.</title>
        <authorList>
            <person name="Ma T."/>
            <person name="Huang H."/>
            <person name="Wu M."/>
            <person name="Li X."/>
            <person name="Li G."/>
        </authorList>
    </citation>
    <scope>NUCLEOTIDE SEQUENCE [LARGE SCALE GENOMIC DNA]</scope>
    <source>
        <strain evidence="1 2">NX02</strain>
    </source>
</reference>
<name>W0A3V9_9SPHN</name>
<dbReference type="EMBL" id="CP006644">
    <property type="protein sequence ID" value="AHE52639.1"/>
    <property type="molecule type" value="Genomic_DNA"/>
</dbReference>